<keyword evidence="3" id="KW-0237">DNA synthesis</keyword>
<dbReference type="InterPro" id="IPR024434">
    <property type="entry name" value="TSCPD_dom"/>
</dbReference>
<keyword evidence="8" id="KW-1185">Reference proteome</keyword>
<sequence length="120" mass="12732">MTMSSGVPARVETSETEVLITWGEAGTTAAGLAEMLSTALTVALRSGVPAYPLVEELLGLRFVPHGRTGDPLVPFASSVADHVARHLAIRHLTPEERRKLGVFVAADSPWPDAYTQAPDA</sequence>
<evidence type="ECO:0000256" key="4">
    <source>
        <dbReference type="ARBA" id="ARBA00022741"/>
    </source>
</evidence>
<comment type="similarity">
    <text evidence="1">Belongs to the ribonucleoside diphosphate reductase class-2 family.</text>
</comment>
<keyword evidence="4" id="KW-0547">Nucleotide-binding</keyword>
<dbReference type="Proteomes" id="UP001500665">
    <property type="component" value="Unassembled WGS sequence"/>
</dbReference>
<evidence type="ECO:0000313" key="7">
    <source>
        <dbReference type="EMBL" id="GAA0963943.1"/>
    </source>
</evidence>
<evidence type="ECO:0000256" key="2">
    <source>
        <dbReference type="ARBA" id="ARBA00012274"/>
    </source>
</evidence>
<comment type="catalytic activity">
    <reaction evidence="5">
        <text>a 2'-deoxyribonucleoside 5'-diphosphate + [thioredoxin]-disulfide + H2O = a ribonucleoside 5'-diphosphate + [thioredoxin]-dithiol</text>
        <dbReference type="Rhea" id="RHEA:23252"/>
        <dbReference type="Rhea" id="RHEA-COMP:10698"/>
        <dbReference type="Rhea" id="RHEA-COMP:10700"/>
        <dbReference type="ChEBI" id="CHEBI:15377"/>
        <dbReference type="ChEBI" id="CHEBI:29950"/>
        <dbReference type="ChEBI" id="CHEBI:50058"/>
        <dbReference type="ChEBI" id="CHEBI:57930"/>
        <dbReference type="ChEBI" id="CHEBI:73316"/>
        <dbReference type="EC" id="1.17.4.1"/>
    </reaction>
</comment>
<dbReference type="Pfam" id="PF12637">
    <property type="entry name" value="TSCPD"/>
    <property type="match status" value="1"/>
</dbReference>
<gene>
    <name evidence="7" type="ORF">GCM10009550_60710</name>
</gene>
<evidence type="ECO:0000259" key="6">
    <source>
        <dbReference type="Pfam" id="PF12637"/>
    </source>
</evidence>
<feature type="domain" description="TSCPD" evidence="6">
    <location>
        <begin position="15"/>
        <end position="88"/>
    </location>
</feature>
<dbReference type="RefSeq" id="WP_344244517.1">
    <property type="nucleotide sequence ID" value="NZ_BAAAHH010000032.1"/>
</dbReference>
<comment type="caution">
    <text evidence="7">The sequence shown here is derived from an EMBL/GenBank/DDBJ whole genome shotgun (WGS) entry which is preliminary data.</text>
</comment>
<evidence type="ECO:0000313" key="8">
    <source>
        <dbReference type="Proteomes" id="UP001500665"/>
    </source>
</evidence>
<evidence type="ECO:0000256" key="5">
    <source>
        <dbReference type="ARBA" id="ARBA00047754"/>
    </source>
</evidence>
<evidence type="ECO:0000256" key="3">
    <source>
        <dbReference type="ARBA" id="ARBA00022634"/>
    </source>
</evidence>
<protein>
    <recommendedName>
        <fullName evidence="2">ribonucleoside-diphosphate reductase</fullName>
        <ecNumber evidence="2">1.17.4.1</ecNumber>
    </recommendedName>
</protein>
<proteinExistence type="inferred from homology"/>
<evidence type="ECO:0000256" key="1">
    <source>
        <dbReference type="ARBA" id="ARBA00007405"/>
    </source>
</evidence>
<dbReference type="EC" id="1.17.4.1" evidence="2"/>
<name>A0ABP4CBG7_9ACTN</name>
<accession>A0ABP4CBG7</accession>
<dbReference type="EMBL" id="BAAAHH010000032">
    <property type="protein sequence ID" value="GAA0963943.1"/>
    <property type="molecule type" value="Genomic_DNA"/>
</dbReference>
<reference evidence="8" key="1">
    <citation type="journal article" date="2019" name="Int. J. Syst. Evol. Microbiol.">
        <title>The Global Catalogue of Microorganisms (GCM) 10K type strain sequencing project: providing services to taxonomists for standard genome sequencing and annotation.</title>
        <authorList>
            <consortium name="The Broad Institute Genomics Platform"/>
            <consortium name="The Broad Institute Genome Sequencing Center for Infectious Disease"/>
            <person name="Wu L."/>
            <person name="Ma J."/>
        </authorList>
    </citation>
    <scope>NUCLEOTIDE SEQUENCE [LARGE SCALE GENOMIC DNA]</scope>
    <source>
        <strain evidence="8">JCM 10696</strain>
    </source>
</reference>
<organism evidence="7 8">
    <name type="scientific">Actinocorallia libanotica</name>
    <dbReference type="NCBI Taxonomy" id="46162"/>
    <lineage>
        <taxon>Bacteria</taxon>
        <taxon>Bacillati</taxon>
        <taxon>Actinomycetota</taxon>
        <taxon>Actinomycetes</taxon>
        <taxon>Streptosporangiales</taxon>
        <taxon>Thermomonosporaceae</taxon>
        <taxon>Actinocorallia</taxon>
    </lineage>
</organism>